<feature type="domain" description="Serine/threonine specific protein phosphatases" evidence="1">
    <location>
        <begin position="75"/>
        <end position="80"/>
    </location>
</feature>
<dbReference type="GO" id="GO:0110154">
    <property type="term" value="P:RNA decapping"/>
    <property type="evidence" value="ECO:0007669"/>
    <property type="project" value="TreeGrafter"/>
</dbReference>
<dbReference type="PANTHER" id="PTHR42850">
    <property type="entry name" value="METALLOPHOSPHOESTERASE"/>
    <property type="match status" value="1"/>
</dbReference>
<dbReference type="InterPro" id="IPR004843">
    <property type="entry name" value="Calcineurin-like_PHP"/>
</dbReference>
<keyword evidence="2" id="KW-0378">Hydrolase</keyword>
<gene>
    <name evidence="2" type="ORF">MNBD_ALPHA05-2171</name>
</gene>
<dbReference type="Pfam" id="PF00149">
    <property type="entry name" value="Metallophos"/>
    <property type="match status" value="1"/>
</dbReference>
<dbReference type="CDD" id="cd00144">
    <property type="entry name" value="MPP_PPP_family"/>
    <property type="match status" value="1"/>
</dbReference>
<dbReference type="EC" id="3.1.3.16" evidence="2"/>
<dbReference type="Gene3D" id="3.60.21.10">
    <property type="match status" value="1"/>
</dbReference>
<dbReference type="PANTHER" id="PTHR42850:SF4">
    <property type="entry name" value="ZINC-DEPENDENT ENDOPOLYPHOSPHATASE"/>
    <property type="match status" value="1"/>
</dbReference>
<dbReference type="InterPro" id="IPR050126">
    <property type="entry name" value="Ap4A_hydrolase"/>
</dbReference>
<accession>A0A3B0STR7</accession>
<protein>
    <submittedName>
        <fullName evidence="2">Serine/threonine protein phosphatase</fullName>
        <ecNumber evidence="2">3.1.3.16</ecNumber>
    </submittedName>
</protein>
<evidence type="ECO:0000259" key="1">
    <source>
        <dbReference type="PROSITE" id="PS00125"/>
    </source>
</evidence>
<dbReference type="InterPro" id="IPR029052">
    <property type="entry name" value="Metallo-depent_PP-like"/>
</dbReference>
<dbReference type="PROSITE" id="PS00125">
    <property type="entry name" value="SER_THR_PHOSPHATASE"/>
    <property type="match status" value="1"/>
</dbReference>
<dbReference type="AlphaFoldDB" id="A0A3B0STR7"/>
<dbReference type="GO" id="GO:0008803">
    <property type="term" value="F:bis(5'-nucleosyl)-tetraphosphatase (symmetrical) activity"/>
    <property type="evidence" value="ECO:0007669"/>
    <property type="project" value="TreeGrafter"/>
</dbReference>
<proteinExistence type="predicted"/>
<dbReference type="EMBL" id="UOEH01000413">
    <property type="protein sequence ID" value="VAW03809.1"/>
    <property type="molecule type" value="Genomic_DNA"/>
</dbReference>
<evidence type="ECO:0000313" key="2">
    <source>
        <dbReference type="EMBL" id="VAW03809.1"/>
    </source>
</evidence>
<dbReference type="SUPFAM" id="SSF56300">
    <property type="entry name" value="Metallo-dependent phosphatases"/>
    <property type="match status" value="1"/>
</dbReference>
<sequence length="233" mass="26220">MRGNIYYVIGDIHGEADQLRQLHKTIIERHRAEFHDADKTIVHLGDYVDRGPDSYDVIEIVMSLEKDPNQKVINLKGNHEQLMLDAYQKDKPCAYHVWLDNGGAQTISSYQDNGLTEPPDRHLDWLAGLPSLHWDKRAGLVFVHAGVDPNKFPFDGEETRLWTRTRSFFDPSCWKSPALTGMRVVHGHTPTQNATPDISADGRRINVDTGACYGGPLTAAVFAPNQDVQFICT</sequence>
<dbReference type="GO" id="GO:0004722">
    <property type="term" value="F:protein serine/threonine phosphatase activity"/>
    <property type="evidence" value="ECO:0007669"/>
    <property type="project" value="UniProtKB-EC"/>
</dbReference>
<dbReference type="GO" id="GO:0005737">
    <property type="term" value="C:cytoplasm"/>
    <property type="evidence" value="ECO:0007669"/>
    <property type="project" value="TreeGrafter"/>
</dbReference>
<reference evidence="2" key="1">
    <citation type="submission" date="2018-06" db="EMBL/GenBank/DDBJ databases">
        <authorList>
            <person name="Zhirakovskaya E."/>
        </authorList>
    </citation>
    <scope>NUCLEOTIDE SEQUENCE</scope>
</reference>
<organism evidence="2">
    <name type="scientific">hydrothermal vent metagenome</name>
    <dbReference type="NCBI Taxonomy" id="652676"/>
    <lineage>
        <taxon>unclassified sequences</taxon>
        <taxon>metagenomes</taxon>
        <taxon>ecological metagenomes</taxon>
    </lineage>
</organism>
<name>A0A3B0STR7_9ZZZZ</name>
<dbReference type="InterPro" id="IPR006186">
    <property type="entry name" value="Ser/Thr-sp_prot-phosphatase"/>
</dbReference>